<sequence length="652" mass="73025">MSNDTAAPRRSRRIASQEPEEMGLPLPTKPRASKKASPWDVIAASTRVINGDRDSALSLTQKQRLAIIDNITARFQEAESEVTTLAARNEELERKLHVAEAAATVKRSLQADSMQMQIQQKLQERRAAAAASSQALHTAIEDAKRESVPTPPSQASTQPKRRVNILSPSSQLEQELVSEPQRTSSEEPDEYDSHQHQSHHQESRQQEQNKHEQDKHEQDSRERQLHEQERDTYATSTYSEPAALEPEATEPEATEPEPTTAPPATPLPAWRRVIGTAANLFSPFSRRAPSQKLITNTAPRKSSGVQQQDTTPLGELTPARRKRSAEDETNTARPAKRATPMQRPTPAEHQTLSQRPTPSRRSRQAGHQTAPVSKQRRTTPSREQTPTQHKTAPRPEPQSATSSREHTPEQSHNAPPQFTYRAGPSTEQTTTKRKHSAAPAEEEETPRPAKTPRAFLMPSTKNRRVPTSLSTVTEYTEYAEEISEFGSSLLAGTTPSKPPQRRTVASARASRLRDAGTPLPPLSWEQRAHLATPIAPAESNADRRFEKAERLRKLQKELAELNQDEDIIEMESHRRKRVKVDDLQYIPHNRPGESSGTFRVPDIDSDDEMEVEMSVPERVNVFEEAAAGREPSPEPMWVFPSVGKRDPNEPRL</sequence>
<feature type="compositionally biased region" description="Basic and acidic residues" evidence="2">
    <location>
        <begin position="643"/>
        <end position="652"/>
    </location>
</feature>
<reference evidence="3 4" key="1">
    <citation type="submission" date="2017-03" db="EMBL/GenBank/DDBJ databases">
        <title>Genomes of endolithic fungi from Antarctica.</title>
        <authorList>
            <person name="Coleine C."/>
            <person name="Masonjones S."/>
            <person name="Stajich J.E."/>
        </authorList>
    </citation>
    <scope>NUCLEOTIDE SEQUENCE [LARGE SCALE GENOMIC DNA]</scope>
    <source>
        <strain evidence="3 4">CCFEE 5184</strain>
    </source>
</reference>
<feature type="region of interest" description="Disordered" evidence="2">
    <location>
        <begin position="582"/>
        <end position="602"/>
    </location>
</feature>
<gene>
    <name evidence="3" type="ORF">B0A55_12403</name>
</gene>
<feature type="non-terminal residue" evidence="3">
    <location>
        <position position="652"/>
    </location>
</feature>
<evidence type="ECO:0000256" key="1">
    <source>
        <dbReference type="SAM" id="Coils"/>
    </source>
</evidence>
<keyword evidence="1" id="KW-0175">Coiled coil</keyword>
<proteinExistence type="predicted"/>
<feature type="region of interest" description="Disordered" evidence="2">
    <location>
        <begin position="489"/>
        <end position="526"/>
    </location>
</feature>
<feature type="coiled-coil region" evidence="1">
    <location>
        <begin position="544"/>
        <end position="571"/>
    </location>
</feature>
<dbReference type="OrthoDB" id="3887509at2759"/>
<feature type="region of interest" description="Disordered" evidence="2">
    <location>
        <begin position="117"/>
        <end position="469"/>
    </location>
</feature>
<comment type="caution">
    <text evidence="3">The sequence shown here is derived from an EMBL/GenBank/DDBJ whole genome shotgun (WGS) entry which is preliminary data.</text>
</comment>
<evidence type="ECO:0000256" key="2">
    <source>
        <dbReference type="SAM" id="MobiDB-lite"/>
    </source>
</evidence>
<protein>
    <submittedName>
        <fullName evidence="3">Uncharacterized protein</fullName>
    </submittedName>
</protein>
<feature type="coiled-coil region" evidence="1">
    <location>
        <begin position="68"/>
        <end position="102"/>
    </location>
</feature>
<accession>A0A4U0WKZ8</accession>
<evidence type="ECO:0000313" key="4">
    <source>
        <dbReference type="Proteomes" id="UP000309340"/>
    </source>
</evidence>
<organism evidence="3 4">
    <name type="scientific">Friedmanniomyces simplex</name>
    <dbReference type="NCBI Taxonomy" id="329884"/>
    <lineage>
        <taxon>Eukaryota</taxon>
        <taxon>Fungi</taxon>
        <taxon>Dikarya</taxon>
        <taxon>Ascomycota</taxon>
        <taxon>Pezizomycotina</taxon>
        <taxon>Dothideomycetes</taxon>
        <taxon>Dothideomycetidae</taxon>
        <taxon>Mycosphaerellales</taxon>
        <taxon>Teratosphaeriaceae</taxon>
        <taxon>Friedmanniomyces</taxon>
    </lineage>
</organism>
<feature type="compositionally biased region" description="Basic and acidic residues" evidence="2">
    <location>
        <begin position="191"/>
        <end position="232"/>
    </location>
</feature>
<evidence type="ECO:0000313" key="3">
    <source>
        <dbReference type="EMBL" id="TKA63228.1"/>
    </source>
</evidence>
<name>A0A4U0WKZ8_9PEZI</name>
<feature type="compositionally biased region" description="Polar residues" evidence="2">
    <location>
        <begin position="292"/>
        <end position="311"/>
    </location>
</feature>
<feature type="region of interest" description="Disordered" evidence="2">
    <location>
        <begin position="624"/>
        <end position="652"/>
    </location>
</feature>
<dbReference type="EMBL" id="NAJQ01000971">
    <property type="protein sequence ID" value="TKA63228.1"/>
    <property type="molecule type" value="Genomic_DNA"/>
</dbReference>
<keyword evidence="4" id="KW-1185">Reference proteome</keyword>
<dbReference type="AlphaFoldDB" id="A0A4U0WKZ8"/>
<dbReference type="Proteomes" id="UP000309340">
    <property type="component" value="Unassembled WGS sequence"/>
</dbReference>
<feature type="region of interest" description="Disordered" evidence="2">
    <location>
        <begin position="1"/>
        <end position="38"/>
    </location>
</feature>
<feature type="compositionally biased region" description="Polar residues" evidence="2">
    <location>
        <begin position="381"/>
        <end position="390"/>
    </location>
</feature>